<dbReference type="PANTHER" id="PTHR43685">
    <property type="entry name" value="GLYCOSYLTRANSFERASE"/>
    <property type="match status" value="1"/>
</dbReference>
<accession>A0ABT8LH83</accession>
<sequence length="273" mass="31803">MQNTKSNSPKVTLLISTYNWAEALELQLMSLTRQSTVPDEIRIADDGSDERTKEVIDRLKKKISCPVIHQWHPDTGYHKTIAANKAVYAAEGDYIIQIDHDVILHKHFIKDHLNWARPNFFVCGRRAKLSKEVTNKLLKRKKVKFNPFYVLRGAEGAHNLIRFLPLRNYFDKTDSNPWNILGCNLAYWKKDFLAVNGYHNDIAGWGHDDTELMSRMVNTGIKKRELKFAAVQYHLHHKQSDKGLQSKHYKMIKRNIQDKIVWCENGIKEALRP</sequence>
<keyword evidence="1" id="KW-0808">Transferase</keyword>
<dbReference type="EMBL" id="JAUJEB010000012">
    <property type="protein sequence ID" value="MDN5216908.1"/>
    <property type="molecule type" value="Genomic_DNA"/>
</dbReference>
<dbReference type="Gene3D" id="3.90.550.10">
    <property type="entry name" value="Spore Coat Polysaccharide Biosynthesis Protein SpsA, Chain A"/>
    <property type="match status" value="1"/>
</dbReference>
<dbReference type="Proteomes" id="UP001172083">
    <property type="component" value="Unassembled WGS sequence"/>
</dbReference>
<dbReference type="PANTHER" id="PTHR43685:SF3">
    <property type="entry name" value="SLR2126 PROTEIN"/>
    <property type="match status" value="1"/>
</dbReference>
<dbReference type="InterPro" id="IPR001173">
    <property type="entry name" value="Glyco_trans_2-like"/>
</dbReference>
<protein>
    <submittedName>
        <fullName evidence="4">Glycosyltransferase family 2 protein</fullName>
    </submittedName>
</protein>
<evidence type="ECO:0000259" key="2">
    <source>
        <dbReference type="Pfam" id="PF00535"/>
    </source>
</evidence>
<dbReference type="InterPro" id="IPR029044">
    <property type="entry name" value="Nucleotide-diphossugar_trans"/>
</dbReference>
<organism evidence="4 5">
    <name type="scientific">Agaribacillus aureus</name>
    <dbReference type="NCBI Taxonomy" id="3051825"/>
    <lineage>
        <taxon>Bacteria</taxon>
        <taxon>Pseudomonadati</taxon>
        <taxon>Bacteroidota</taxon>
        <taxon>Cytophagia</taxon>
        <taxon>Cytophagales</taxon>
        <taxon>Splendidivirgaceae</taxon>
        <taxon>Agaribacillus</taxon>
    </lineage>
</organism>
<keyword evidence="5" id="KW-1185">Reference proteome</keyword>
<reference evidence="4" key="1">
    <citation type="submission" date="2023-06" db="EMBL/GenBank/DDBJ databases">
        <title>Genomic of Agaribacillus aureum.</title>
        <authorList>
            <person name="Wang G."/>
        </authorList>
    </citation>
    <scope>NUCLEOTIDE SEQUENCE</scope>
    <source>
        <strain evidence="4">BMA12</strain>
    </source>
</reference>
<comment type="caution">
    <text evidence="4">The sequence shown here is derived from an EMBL/GenBank/DDBJ whole genome shotgun (WGS) entry which is preliminary data.</text>
</comment>
<dbReference type="CDD" id="cd06420">
    <property type="entry name" value="GT2_Chondriotin_Pol_N"/>
    <property type="match status" value="1"/>
</dbReference>
<evidence type="ECO:0000313" key="4">
    <source>
        <dbReference type="EMBL" id="MDN5216908.1"/>
    </source>
</evidence>
<dbReference type="SUPFAM" id="SSF53448">
    <property type="entry name" value="Nucleotide-diphospho-sugar transferases"/>
    <property type="match status" value="1"/>
</dbReference>
<gene>
    <name evidence="4" type="ORF">QQ020_32860</name>
</gene>
<feature type="domain" description="Glycosyltransferase 2-like" evidence="2">
    <location>
        <begin position="13"/>
        <end position="142"/>
    </location>
</feature>
<evidence type="ECO:0000256" key="1">
    <source>
        <dbReference type="ARBA" id="ARBA00022679"/>
    </source>
</evidence>
<evidence type="ECO:0000313" key="5">
    <source>
        <dbReference type="Proteomes" id="UP001172083"/>
    </source>
</evidence>
<dbReference type="InterPro" id="IPR050834">
    <property type="entry name" value="Glycosyltransf_2"/>
</dbReference>
<name>A0ABT8LH83_9BACT</name>
<dbReference type="Pfam" id="PF02709">
    <property type="entry name" value="Glyco_transf_7C"/>
    <property type="match status" value="1"/>
</dbReference>
<proteinExistence type="predicted"/>
<dbReference type="RefSeq" id="WP_346762246.1">
    <property type="nucleotide sequence ID" value="NZ_JAUJEB010000012.1"/>
</dbReference>
<feature type="domain" description="Galactosyltransferase C-terminal" evidence="3">
    <location>
        <begin position="176"/>
        <end position="238"/>
    </location>
</feature>
<dbReference type="Pfam" id="PF00535">
    <property type="entry name" value="Glycos_transf_2"/>
    <property type="match status" value="1"/>
</dbReference>
<evidence type="ECO:0000259" key="3">
    <source>
        <dbReference type="Pfam" id="PF02709"/>
    </source>
</evidence>
<dbReference type="InterPro" id="IPR027791">
    <property type="entry name" value="Galactosyl_T_C"/>
</dbReference>